<protein>
    <submittedName>
        <fullName evidence="4">Integral membrane protein</fullName>
    </submittedName>
</protein>
<keyword evidence="1" id="KW-0479">Metal-binding</keyword>
<dbReference type="AlphaFoldDB" id="J9H1P0"/>
<dbReference type="GO" id="GO:0046872">
    <property type="term" value="F:metal ion binding"/>
    <property type="evidence" value="ECO:0007669"/>
    <property type="project" value="UniProtKB-KW"/>
</dbReference>
<reference evidence="4" key="1">
    <citation type="journal article" date="2012" name="PLoS ONE">
        <title>Gene sets for utilization of primary and secondary nutrition supplies in the distal gut of endangered iberian lynx.</title>
        <authorList>
            <person name="Alcaide M."/>
            <person name="Messina E."/>
            <person name="Richter M."/>
            <person name="Bargiela R."/>
            <person name="Peplies J."/>
            <person name="Huws S.A."/>
            <person name="Newbold C.J."/>
            <person name="Golyshin P.N."/>
            <person name="Simon M.A."/>
            <person name="Lopez G."/>
            <person name="Yakimov M.M."/>
            <person name="Ferrer M."/>
        </authorList>
    </citation>
    <scope>NUCLEOTIDE SEQUENCE</scope>
</reference>
<proteinExistence type="predicted"/>
<dbReference type="InterPro" id="IPR029052">
    <property type="entry name" value="Metallo-depent_PP-like"/>
</dbReference>
<dbReference type="InterPro" id="IPR004843">
    <property type="entry name" value="Calcineurin-like_PHP"/>
</dbReference>
<dbReference type="GO" id="GO:0009245">
    <property type="term" value="P:lipid A biosynthetic process"/>
    <property type="evidence" value="ECO:0007669"/>
    <property type="project" value="TreeGrafter"/>
</dbReference>
<dbReference type="SUPFAM" id="SSF56300">
    <property type="entry name" value="Metallo-dependent phosphatases"/>
    <property type="match status" value="1"/>
</dbReference>
<dbReference type="Gene3D" id="3.60.21.10">
    <property type="match status" value="1"/>
</dbReference>
<dbReference type="GO" id="GO:0008758">
    <property type="term" value="F:UDP-2,3-diacylglucosamine hydrolase activity"/>
    <property type="evidence" value="ECO:0007669"/>
    <property type="project" value="TreeGrafter"/>
</dbReference>
<accession>J9H1P0</accession>
<dbReference type="Pfam" id="PF00149">
    <property type="entry name" value="Metallophos"/>
    <property type="match status" value="1"/>
</dbReference>
<dbReference type="GO" id="GO:0016020">
    <property type="term" value="C:membrane"/>
    <property type="evidence" value="ECO:0007669"/>
    <property type="project" value="GOC"/>
</dbReference>
<evidence type="ECO:0000256" key="1">
    <source>
        <dbReference type="ARBA" id="ARBA00022723"/>
    </source>
</evidence>
<dbReference type="EMBL" id="AMCI01000337">
    <property type="protein sequence ID" value="EJX09678.1"/>
    <property type="molecule type" value="Genomic_DNA"/>
</dbReference>
<sequence length="278" mass="30667">MALGMITASVGLAILGLREGIRLPEVRRYTVPIRDLPAVFEGFRVVQLSDLHASALLTAPHVDALVERVNALKPDLILITGDVVDGLVDQRLEDTAPLAKLRARYGVLACEGNHEHYLDYEGWMRRLPTLGIDLLRNECRTINHRGAVLTVGGVTDPWAKRFGRELPDVRKAFAGAPAEGPRILMAHQPKPARHYDEAVRLDLILSGHTHGGQLWGMDMAVAVLNATFVRGWYRLRRSRLYVHSGSGLWNGFPIRLGVPSEIALFTLAPSRADTEKAG</sequence>
<feature type="domain" description="Calcineurin-like phosphoesterase" evidence="3">
    <location>
        <begin position="43"/>
        <end position="211"/>
    </location>
</feature>
<comment type="caution">
    <text evidence="4">The sequence shown here is derived from an EMBL/GenBank/DDBJ whole genome shotgun (WGS) entry which is preliminary data.</text>
</comment>
<evidence type="ECO:0000313" key="4">
    <source>
        <dbReference type="EMBL" id="EJX09678.1"/>
    </source>
</evidence>
<dbReference type="CDD" id="cd07385">
    <property type="entry name" value="MPP_YkuE_C"/>
    <property type="match status" value="1"/>
</dbReference>
<name>J9H1P0_9ZZZZ</name>
<evidence type="ECO:0000259" key="3">
    <source>
        <dbReference type="Pfam" id="PF00149"/>
    </source>
</evidence>
<dbReference type="PANTHER" id="PTHR31302">
    <property type="entry name" value="TRANSMEMBRANE PROTEIN WITH METALLOPHOSPHOESTERASE DOMAIN-RELATED"/>
    <property type="match status" value="1"/>
</dbReference>
<evidence type="ECO:0000256" key="2">
    <source>
        <dbReference type="ARBA" id="ARBA00022801"/>
    </source>
</evidence>
<gene>
    <name evidence="4" type="ORF">EVA_02211</name>
</gene>
<organism evidence="4">
    <name type="scientific">gut metagenome</name>
    <dbReference type="NCBI Taxonomy" id="749906"/>
    <lineage>
        <taxon>unclassified sequences</taxon>
        <taxon>metagenomes</taxon>
        <taxon>organismal metagenomes</taxon>
    </lineage>
</organism>
<dbReference type="InterPro" id="IPR051158">
    <property type="entry name" value="Metallophosphoesterase_sf"/>
</dbReference>
<dbReference type="PANTHER" id="PTHR31302:SF31">
    <property type="entry name" value="PHOSPHODIESTERASE YAEI"/>
    <property type="match status" value="1"/>
</dbReference>
<keyword evidence="2" id="KW-0378">Hydrolase</keyword>